<dbReference type="EMBL" id="HBGE01066470">
    <property type="protein sequence ID" value="CAD9163145.1"/>
    <property type="molecule type" value="Transcribed_RNA"/>
</dbReference>
<protein>
    <submittedName>
        <fullName evidence="1">Uncharacterized protein</fullName>
    </submittedName>
</protein>
<name>A0A7S1RDI0_ALECA</name>
<proteinExistence type="predicted"/>
<reference evidence="1" key="1">
    <citation type="submission" date="2021-01" db="EMBL/GenBank/DDBJ databases">
        <authorList>
            <person name="Corre E."/>
            <person name="Pelletier E."/>
            <person name="Niang G."/>
            <person name="Scheremetjew M."/>
            <person name="Finn R."/>
            <person name="Kale V."/>
            <person name="Holt S."/>
            <person name="Cochrane G."/>
            <person name="Meng A."/>
            <person name="Brown T."/>
            <person name="Cohen L."/>
        </authorList>
    </citation>
    <scope>NUCLEOTIDE SEQUENCE</scope>
    <source>
        <strain evidence="1">OF101</strain>
    </source>
</reference>
<gene>
    <name evidence="1" type="ORF">ACAT0790_LOCUS39910</name>
</gene>
<accession>A0A7S1RDI0</accession>
<evidence type="ECO:0000313" key="1">
    <source>
        <dbReference type="EMBL" id="CAD9163145.1"/>
    </source>
</evidence>
<organism evidence="1">
    <name type="scientific">Alexandrium catenella</name>
    <name type="common">Red tide dinoflagellate</name>
    <name type="synonym">Gonyaulax catenella</name>
    <dbReference type="NCBI Taxonomy" id="2925"/>
    <lineage>
        <taxon>Eukaryota</taxon>
        <taxon>Sar</taxon>
        <taxon>Alveolata</taxon>
        <taxon>Dinophyceae</taxon>
        <taxon>Gonyaulacales</taxon>
        <taxon>Pyrocystaceae</taxon>
        <taxon>Alexandrium</taxon>
    </lineage>
</organism>
<dbReference type="AlphaFoldDB" id="A0A7S1RDI0"/>
<sequence>MALQLPAVLNGHEAGGLDLLRRGVVLRAAIRLDPPSIDGARGAPLAAASLPVMRGKRQSCTRPLRHSRRAFRAQPERVLASSERLRSSISLRACTAKRRAASIPCGEESCGRNLLWIILLWIPMWASH</sequence>